<evidence type="ECO:0000313" key="10">
    <source>
        <dbReference type="EMBL" id="ABF45485.1"/>
    </source>
</evidence>
<dbReference type="PROSITE" id="PS00137">
    <property type="entry name" value="SUBTILASE_HIS"/>
    <property type="match status" value="1"/>
</dbReference>
<dbReference type="EMBL" id="CP000359">
    <property type="protein sequence ID" value="ABF45485.1"/>
    <property type="molecule type" value="Genomic_DNA"/>
</dbReference>
<keyword evidence="3 5" id="KW-0378">Hydrolase</keyword>
<keyword evidence="8" id="KW-0732">Signal</keyword>
<dbReference type="Pfam" id="PF00082">
    <property type="entry name" value="Peptidase_S8"/>
    <property type="match status" value="1"/>
</dbReference>
<dbReference type="STRING" id="319795.Dgeo_1188"/>
<dbReference type="InterPro" id="IPR000209">
    <property type="entry name" value="Peptidase_S8/S53_dom"/>
</dbReference>
<evidence type="ECO:0000256" key="4">
    <source>
        <dbReference type="ARBA" id="ARBA00022825"/>
    </source>
</evidence>
<dbReference type="InterPro" id="IPR023828">
    <property type="entry name" value="Peptidase_S8_Ser-AS"/>
</dbReference>
<comment type="similarity">
    <text evidence="1 5 6">Belongs to the peptidase S8 family.</text>
</comment>
<dbReference type="InterPro" id="IPR015500">
    <property type="entry name" value="Peptidase_S8_subtilisin-rel"/>
</dbReference>
<keyword evidence="4 5" id="KW-0720">Serine protease</keyword>
<evidence type="ECO:0000256" key="3">
    <source>
        <dbReference type="ARBA" id="ARBA00022801"/>
    </source>
</evidence>
<feature type="domain" description="Peptidase S8/S53" evidence="9">
    <location>
        <begin position="282"/>
        <end position="603"/>
    </location>
</feature>
<dbReference type="GO" id="GO:0004252">
    <property type="term" value="F:serine-type endopeptidase activity"/>
    <property type="evidence" value="ECO:0007669"/>
    <property type="project" value="UniProtKB-UniRule"/>
</dbReference>
<evidence type="ECO:0000256" key="8">
    <source>
        <dbReference type="SAM" id="SignalP"/>
    </source>
</evidence>
<dbReference type="PRINTS" id="PR00723">
    <property type="entry name" value="SUBTILISIN"/>
</dbReference>
<feature type="active site" description="Charge relay system" evidence="5">
    <location>
        <position position="288"/>
    </location>
</feature>
<evidence type="ECO:0000256" key="7">
    <source>
        <dbReference type="SAM" id="MobiDB-lite"/>
    </source>
</evidence>
<feature type="active site" description="Charge relay system" evidence="5">
    <location>
        <position position="341"/>
    </location>
</feature>
<dbReference type="PANTHER" id="PTHR43806:SF11">
    <property type="entry name" value="CEREVISIN-RELATED"/>
    <property type="match status" value="1"/>
</dbReference>
<gene>
    <name evidence="10" type="ordered locus">Dgeo_1188</name>
</gene>
<evidence type="ECO:0000256" key="6">
    <source>
        <dbReference type="RuleBase" id="RU003355"/>
    </source>
</evidence>
<protein>
    <submittedName>
        <fullName evidence="10">Peptidase S8 and S53, subtilisin, kexin, sedolisin</fullName>
    </submittedName>
</protein>
<dbReference type="PROSITE" id="PS00138">
    <property type="entry name" value="SUBTILASE_SER"/>
    <property type="match status" value="1"/>
</dbReference>
<proteinExistence type="inferred from homology"/>
<dbReference type="AlphaFoldDB" id="Q1IZ49"/>
<feature type="signal peptide" evidence="8">
    <location>
        <begin position="1"/>
        <end position="29"/>
    </location>
</feature>
<dbReference type="PROSITE" id="PS51257">
    <property type="entry name" value="PROKAR_LIPOPROTEIN"/>
    <property type="match status" value="1"/>
</dbReference>
<evidence type="ECO:0000256" key="1">
    <source>
        <dbReference type="ARBA" id="ARBA00011073"/>
    </source>
</evidence>
<sequence>MRHAAGHMRRGSALLTAALLLTACHPAMPPLPEQTVTLGTALSTTASQPFNGTWEVTKLPSWLTATPLKGTGNIQLSLKADRAQGTPTAANQPRLSGEVILSWTQGNQTGKTSWTVTADQYTLTGRVVDPATAQGDDVESVPTQTLRATGHAAARGVIVKYRTAAAQAVALGRAVPQERLNEAAQATTRRILTTLKVPGGARDDLGGRTVRLETADVMGALAALRADPNVEYAVPDAILHPQALAEPVVPTDQYASLQWAYTLLGYGAVWRDMEAGSYTHPVTVAVVDTGVRFDHPDLQGQLYGPDEGALDVISSASNGDGDGPDTDPTDPDTPGRESGSHGTHVSGIIAARWGSMSPFPGCPACSTSGVVGAAYRAPIKVLPVRVIDAADNATTADVVNGLRYAAGLPVTLEGKTYTNPHPAQVINLSLGGDISAAEAQPLCDAVADATRQGALVVVAAGNGGGTTPYYPAACEGAVAVGAVTLSGASAPVHASYSSSYPQVMLSAPGGVNFLRETTYYNGGTLNGEPMPDEILSTDWDYTKDQPMYRLTSGTSQAAPQVSALAALLLSKGVTQGRDDTLARLTTTATDLGTPGRDDDFGYGMINAAAALGAPAVSNTLGLRVQDSRGLSFQPALDALGRFTGYLPDGTYQVVGGRDLDANGIYGETNEPHAEAEATLGPAQVSADLGELTLKR</sequence>
<dbReference type="RefSeq" id="WP_011530322.1">
    <property type="nucleotide sequence ID" value="NC_008025.1"/>
</dbReference>
<reference evidence="10" key="1">
    <citation type="submission" date="2006-04" db="EMBL/GenBank/DDBJ databases">
        <title>Complete sequence of chromosome of Deinococcus geothermalis DSM 11300.</title>
        <authorList>
            <consortium name="US DOE Joint Genome Institute"/>
            <person name="Copeland A."/>
            <person name="Lucas S."/>
            <person name="Lapidus A."/>
            <person name="Barry K."/>
            <person name="Detter J.C."/>
            <person name="Glavina del Rio T."/>
            <person name="Hammon N."/>
            <person name="Israni S."/>
            <person name="Dalin E."/>
            <person name="Tice H."/>
            <person name="Pitluck S."/>
            <person name="Brettin T."/>
            <person name="Bruce D."/>
            <person name="Han C."/>
            <person name="Tapia R."/>
            <person name="Saunders E."/>
            <person name="Gilna P."/>
            <person name="Schmutz J."/>
            <person name="Larimer F."/>
            <person name="Land M."/>
            <person name="Hauser L."/>
            <person name="Kyrpides N."/>
            <person name="Kim E."/>
            <person name="Daly M.J."/>
            <person name="Fredrickson J.K."/>
            <person name="Makarova K.S."/>
            <person name="Gaidamakova E.K."/>
            <person name="Zhai M."/>
            <person name="Richardson P."/>
        </authorList>
    </citation>
    <scope>NUCLEOTIDE SEQUENCE</scope>
    <source>
        <strain evidence="10">DSM 11300</strain>
    </source>
</reference>
<dbReference type="PROSITE" id="PS00136">
    <property type="entry name" value="SUBTILASE_ASP"/>
    <property type="match status" value="1"/>
</dbReference>
<accession>Q1IZ49</accession>
<dbReference type="PANTHER" id="PTHR43806">
    <property type="entry name" value="PEPTIDASE S8"/>
    <property type="match status" value="1"/>
</dbReference>
<feature type="region of interest" description="Disordered" evidence="7">
    <location>
        <begin position="309"/>
        <end position="343"/>
    </location>
</feature>
<evidence type="ECO:0000313" key="11">
    <source>
        <dbReference type="Proteomes" id="UP000002431"/>
    </source>
</evidence>
<dbReference type="InterPro" id="IPR022398">
    <property type="entry name" value="Peptidase_S8_His-AS"/>
</dbReference>
<evidence type="ECO:0000256" key="2">
    <source>
        <dbReference type="ARBA" id="ARBA00022670"/>
    </source>
</evidence>
<dbReference type="GO" id="GO:0006508">
    <property type="term" value="P:proteolysis"/>
    <property type="evidence" value="ECO:0007669"/>
    <property type="project" value="UniProtKB-KW"/>
</dbReference>
<dbReference type="InterPro" id="IPR036852">
    <property type="entry name" value="Peptidase_S8/S53_dom_sf"/>
</dbReference>
<keyword evidence="2 5" id="KW-0645">Protease</keyword>
<dbReference type="InterPro" id="IPR050131">
    <property type="entry name" value="Peptidase_S8_subtilisin-like"/>
</dbReference>
<dbReference type="InterPro" id="IPR023827">
    <property type="entry name" value="Peptidase_S8_Asp-AS"/>
</dbReference>
<evidence type="ECO:0000256" key="5">
    <source>
        <dbReference type="PROSITE-ProRule" id="PRU01240"/>
    </source>
</evidence>
<dbReference type="Proteomes" id="UP000002431">
    <property type="component" value="Chromosome"/>
</dbReference>
<dbReference type="PROSITE" id="PS51892">
    <property type="entry name" value="SUBTILASE"/>
    <property type="match status" value="1"/>
</dbReference>
<organism evidence="10 11">
    <name type="scientific">Deinococcus geothermalis (strain DSM 11300 / CIP 105573 / AG-3a)</name>
    <dbReference type="NCBI Taxonomy" id="319795"/>
    <lineage>
        <taxon>Bacteria</taxon>
        <taxon>Thermotogati</taxon>
        <taxon>Deinococcota</taxon>
        <taxon>Deinococci</taxon>
        <taxon>Deinococcales</taxon>
        <taxon>Deinococcaceae</taxon>
        <taxon>Deinococcus</taxon>
    </lineage>
</organism>
<name>Q1IZ49_DEIGD</name>
<dbReference type="SUPFAM" id="SSF52743">
    <property type="entry name" value="Subtilisin-like"/>
    <property type="match status" value="1"/>
</dbReference>
<keyword evidence="11" id="KW-1185">Reference proteome</keyword>
<dbReference type="eggNOG" id="COG1404">
    <property type="taxonomic scope" value="Bacteria"/>
</dbReference>
<evidence type="ECO:0000259" key="9">
    <source>
        <dbReference type="Pfam" id="PF00082"/>
    </source>
</evidence>
<feature type="active site" description="Charge relay system" evidence="5">
    <location>
        <position position="555"/>
    </location>
</feature>
<feature type="chain" id="PRO_5004191471" evidence="8">
    <location>
        <begin position="30"/>
        <end position="695"/>
    </location>
</feature>
<dbReference type="KEGG" id="dge:Dgeo_1188"/>
<dbReference type="Gene3D" id="3.40.50.200">
    <property type="entry name" value="Peptidase S8/S53 domain"/>
    <property type="match status" value="1"/>
</dbReference>
<dbReference type="HOGENOM" id="CLU_417860_0_0_0"/>